<feature type="region of interest" description="Disordered" evidence="2">
    <location>
        <begin position="75"/>
        <end position="104"/>
    </location>
</feature>
<feature type="compositionally biased region" description="Low complexity" evidence="2">
    <location>
        <begin position="305"/>
        <end position="316"/>
    </location>
</feature>
<dbReference type="GeneID" id="9684920"/>
<feature type="transmembrane region" description="Helical" evidence="3">
    <location>
        <begin position="52"/>
        <end position="72"/>
    </location>
</feature>
<comment type="similarity">
    <text evidence="1">Belongs to the peptidase C1 family.</text>
</comment>
<dbReference type="Gene3D" id="3.90.70.10">
    <property type="entry name" value="Cysteine proteinases"/>
    <property type="match status" value="1"/>
</dbReference>
<dbReference type="GO" id="GO:0006508">
    <property type="term" value="P:proteolysis"/>
    <property type="evidence" value="ECO:0007669"/>
    <property type="project" value="InterPro"/>
</dbReference>
<reference evidence="5 6" key="1">
    <citation type="journal article" date="2009" name="Science">
        <title>Green evolution and dynamic adaptations revealed by genomes of the marine picoeukaryotes Micromonas.</title>
        <authorList>
            <person name="Worden A.Z."/>
            <person name="Lee J.H."/>
            <person name="Mock T."/>
            <person name="Rouze P."/>
            <person name="Simmons M.P."/>
            <person name="Aerts A.L."/>
            <person name="Allen A.E."/>
            <person name="Cuvelier M.L."/>
            <person name="Derelle E."/>
            <person name="Everett M.V."/>
            <person name="Foulon E."/>
            <person name="Grimwood J."/>
            <person name="Gundlach H."/>
            <person name="Henrissat B."/>
            <person name="Napoli C."/>
            <person name="McDonald S.M."/>
            <person name="Parker M.S."/>
            <person name="Rombauts S."/>
            <person name="Salamov A."/>
            <person name="Von Dassow P."/>
            <person name="Badger J.H."/>
            <person name="Coutinho P.M."/>
            <person name="Demir E."/>
            <person name="Dubchak I."/>
            <person name="Gentemann C."/>
            <person name="Eikrem W."/>
            <person name="Gready J.E."/>
            <person name="John U."/>
            <person name="Lanier W."/>
            <person name="Lindquist E.A."/>
            <person name="Lucas S."/>
            <person name="Mayer K.F."/>
            <person name="Moreau H."/>
            <person name="Not F."/>
            <person name="Otillar R."/>
            <person name="Panaud O."/>
            <person name="Pangilinan J."/>
            <person name="Paulsen I."/>
            <person name="Piegu B."/>
            <person name="Poliakov A."/>
            <person name="Robbens S."/>
            <person name="Schmutz J."/>
            <person name="Toulza E."/>
            <person name="Wyss T."/>
            <person name="Zelensky A."/>
            <person name="Zhou K."/>
            <person name="Armbrust E.V."/>
            <person name="Bhattacharya D."/>
            <person name="Goodenough U.W."/>
            <person name="Van de Peer Y."/>
            <person name="Grigoriev I.V."/>
        </authorList>
    </citation>
    <scope>NUCLEOTIDE SEQUENCE [LARGE SCALE GENOMIC DNA]</scope>
    <source>
        <strain evidence="5 6">CCMP1545</strain>
    </source>
</reference>
<feature type="compositionally biased region" description="Basic and acidic residues" evidence="2">
    <location>
        <begin position="291"/>
        <end position="304"/>
    </location>
</feature>
<evidence type="ECO:0000256" key="3">
    <source>
        <dbReference type="SAM" id="Phobius"/>
    </source>
</evidence>
<feature type="compositionally biased region" description="Low complexity" evidence="2">
    <location>
        <begin position="7"/>
        <end position="33"/>
    </location>
</feature>
<dbReference type="InterPro" id="IPR038765">
    <property type="entry name" value="Papain-like_cys_pep_sf"/>
</dbReference>
<dbReference type="AlphaFoldDB" id="C1MUD6"/>
<dbReference type="InterPro" id="IPR000668">
    <property type="entry name" value="Peptidase_C1A_C"/>
</dbReference>
<dbReference type="OrthoDB" id="190265at2759"/>
<evidence type="ECO:0000259" key="4">
    <source>
        <dbReference type="SMART" id="SM00645"/>
    </source>
</evidence>
<name>C1MUD6_MICPC</name>
<proteinExistence type="inferred from homology"/>
<dbReference type="PROSITE" id="PS00139">
    <property type="entry name" value="THIOL_PROTEASE_CYS"/>
    <property type="match status" value="1"/>
</dbReference>
<evidence type="ECO:0000313" key="5">
    <source>
        <dbReference type="EMBL" id="EEH56307.1"/>
    </source>
</evidence>
<keyword evidence="3" id="KW-0812">Transmembrane</keyword>
<dbReference type="GO" id="GO:0008234">
    <property type="term" value="F:cysteine-type peptidase activity"/>
    <property type="evidence" value="ECO:0007669"/>
    <property type="project" value="InterPro"/>
</dbReference>
<dbReference type="PANTHER" id="PTHR12411">
    <property type="entry name" value="CYSTEINE PROTEASE FAMILY C1-RELATED"/>
    <property type="match status" value="1"/>
</dbReference>
<dbReference type="RefSeq" id="XP_003059175.1">
    <property type="nucleotide sequence ID" value="XM_003059129.1"/>
</dbReference>
<gene>
    <name evidence="5" type="ORF">MICPUCDRAFT_58764</name>
</gene>
<dbReference type="SMART" id="SM00645">
    <property type="entry name" value="Pept_C1"/>
    <property type="match status" value="1"/>
</dbReference>
<dbReference type="Proteomes" id="UP000001876">
    <property type="component" value="Unassembled WGS sequence"/>
</dbReference>
<accession>C1MUD6</accession>
<keyword evidence="3" id="KW-1133">Transmembrane helix</keyword>
<feature type="region of interest" description="Disordered" evidence="2">
    <location>
        <begin position="265"/>
        <end position="323"/>
    </location>
</feature>
<dbReference type="EMBL" id="GG663740">
    <property type="protein sequence ID" value="EEH56307.1"/>
    <property type="molecule type" value="Genomic_DNA"/>
</dbReference>
<evidence type="ECO:0000256" key="1">
    <source>
        <dbReference type="ARBA" id="ARBA00008455"/>
    </source>
</evidence>
<dbReference type="Pfam" id="PF00112">
    <property type="entry name" value="Peptidase_C1"/>
    <property type="match status" value="1"/>
</dbReference>
<dbReference type="PRINTS" id="PR00705">
    <property type="entry name" value="PAPAIN"/>
</dbReference>
<dbReference type="eggNOG" id="KOG1543">
    <property type="taxonomic scope" value="Eukaryota"/>
</dbReference>
<keyword evidence="6" id="KW-1185">Reference proteome</keyword>
<dbReference type="InterPro" id="IPR000169">
    <property type="entry name" value="Pept_cys_AS"/>
</dbReference>
<dbReference type="KEGG" id="mpp:MICPUCDRAFT_58764"/>
<organism evidence="6">
    <name type="scientific">Micromonas pusilla (strain CCMP1545)</name>
    <name type="common">Picoplanktonic green alga</name>
    <dbReference type="NCBI Taxonomy" id="564608"/>
    <lineage>
        <taxon>Eukaryota</taxon>
        <taxon>Viridiplantae</taxon>
        <taxon>Chlorophyta</taxon>
        <taxon>Mamiellophyceae</taxon>
        <taxon>Mamiellales</taxon>
        <taxon>Mamiellaceae</taxon>
        <taxon>Micromonas</taxon>
    </lineage>
</organism>
<evidence type="ECO:0000313" key="6">
    <source>
        <dbReference type="Proteomes" id="UP000001876"/>
    </source>
</evidence>
<dbReference type="STRING" id="564608.C1MUD6"/>
<sequence length="475" mass="48640">MDSPFIPARGAPSRASAAPLLPRRAPSRADAAPDGGGAATRWSSIYISSSRALALVAACVVAACVVAVVLVASSPTAPPSASTTPRVSSLGALRRSPASSRDAPLSALASGAALGATDARGSGGGGSDGGNPKTRHAAPEGWGVGSDADLSADELRAKIDAMRRAFDPPSVGLPRDFDARVAFPACAALIGGVRDQGECGSCWAMAATEVMNDRLCVKTNGAERRRMSAQFTLACTVDHGNAGQNGCRGGSVGATLDEARTLGVPFEESKSKVDSDSNADDADDAAAAVAREGEGETDRGDDRASAAAAASPSAPSKKTEKTNKRKPCLGYQFKPCEHPCQNPEAEAASCPAACDDGEAFEKAYPTTGAVACPAGDWACVAREIHAHGSIAVTFGTVHDDFYAHKTGIYRVADAALGRSGLGDHATKLIGWGFDDETKDPYWLMMNSWANWGEDGVGKVGVGEMNLEGEAVGVQM</sequence>
<feature type="region of interest" description="Disordered" evidence="2">
    <location>
        <begin position="116"/>
        <end position="146"/>
    </location>
</feature>
<evidence type="ECO:0000256" key="2">
    <source>
        <dbReference type="SAM" id="MobiDB-lite"/>
    </source>
</evidence>
<dbReference type="SUPFAM" id="SSF54001">
    <property type="entry name" value="Cysteine proteinases"/>
    <property type="match status" value="1"/>
</dbReference>
<feature type="domain" description="Peptidase C1A papain C-terminal" evidence="4">
    <location>
        <begin position="173"/>
        <end position="474"/>
    </location>
</feature>
<keyword evidence="3" id="KW-0472">Membrane</keyword>
<protein>
    <submittedName>
        <fullName evidence="5">Predicted protein</fullName>
    </submittedName>
</protein>
<dbReference type="InterPro" id="IPR013128">
    <property type="entry name" value="Peptidase_C1A"/>
</dbReference>
<feature type="region of interest" description="Disordered" evidence="2">
    <location>
        <begin position="1"/>
        <end position="38"/>
    </location>
</feature>
<feature type="compositionally biased region" description="Low complexity" evidence="2">
    <location>
        <begin position="75"/>
        <end position="89"/>
    </location>
</feature>